<keyword evidence="3" id="KW-0472">Membrane</keyword>
<feature type="transmembrane region" description="Helical" evidence="3">
    <location>
        <begin position="1015"/>
        <end position="1037"/>
    </location>
</feature>
<evidence type="ECO:0000259" key="4">
    <source>
        <dbReference type="PROSITE" id="PS50174"/>
    </source>
</evidence>
<comment type="similarity">
    <text evidence="1">Belongs to the GPATCH1 family.</text>
</comment>
<feature type="transmembrane region" description="Helical" evidence="3">
    <location>
        <begin position="904"/>
        <end position="924"/>
    </location>
</feature>
<dbReference type="GeneTree" id="ENSGT00390000007074"/>
<feature type="transmembrane region" description="Helical" evidence="3">
    <location>
        <begin position="975"/>
        <end position="994"/>
    </location>
</feature>
<reference evidence="5" key="3">
    <citation type="submission" date="2025-09" db="UniProtKB">
        <authorList>
            <consortium name="Ensembl"/>
        </authorList>
    </citation>
    <scope>IDENTIFICATION</scope>
</reference>
<proteinExistence type="inferred from homology"/>
<accession>A0A8K9XJ62</accession>
<dbReference type="Pfam" id="PF26093">
    <property type="entry name" value="HTH_TGH"/>
    <property type="match status" value="1"/>
</dbReference>
<evidence type="ECO:0000313" key="6">
    <source>
        <dbReference type="Proteomes" id="UP000694395"/>
    </source>
</evidence>
<keyword evidence="6" id="KW-1185">Reference proteome</keyword>
<feature type="region of interest" description="Disordered" evidence="2">
    <location>
        <begin position="449"/>
        <end position="473"/>
    </location>
</feature>
<feature type="transmembrane region" description="Helical" evidence="3">
    <location>
        <begin position="936"/>
        <end position="955"/>
    </location>
</feature>
<dbReference type="PANTHER" id="PTHR13384">
    <property type="entry name" value="G PATCH DOMAIN-CONTAINING PROTEIN 1"/>
    <property type="match status" value="1"/>
</dbReference>
<protein>
    <submittedName>
        <fullName evidence="5">G patch domain containing 1</fullName>
    </submittedName>
</protein>
<dbReference type="InterPro" id="IPR011666">
    <property type="entry name" value="DUF1604"/>
</dbReference>
<organism evidence="5 6">
    <name type="scientific">Oncorhynchus mykiss</name>
    <name type="common">Rainbow trout</name>
    <name type="synonym">Salmo gairdneri</name>
    <dbReference type="NCBI Taxonomy" id="8022"/>
    <lineage>
        <taxon>Eukaryota</taxon>
        <taxon>Metazoa</taxon>
        <taxon>Chordata</taxon>
        <taxon>Craniata</taxon>
        <taxon>Vertebrata</taxon>
        <taxon>Euteleostomi</taxon>
        <taxon>Actinopterygii</taxon>
        <taxon>Neopterygii</taxon>
        <taxon>Teleostei</taxon>
        <taxon>Protacanthopterygii</taxon>
        <taxon>Salmoniformes</taxon>
        <taxon>Salmonidae</taxon>
        <taxon>Salmoninae</taxon>
        <taxon>Oncorhynchus</taxon>
    </lineage>
</organism>
<dbReference type="GO" id="GO:0005634">
    <property type="term" value="C:nucleus"/>
    <property type="evidence" value="ECO:0007669"/>
    <property type="project" value="TreeGrafter"/>
</dbReference>
<feature type="compositionally biased region" description="Polar residues" evidence="2">
    <location>
        <begin position="502"/>
        <end position="524"/>
    </location>
</feature>
<feature type="domain" description="G-patch" evidence="4">
    <location>
        <begin position="151"/>
        <end position="171"/>
    </location>
</feature>
<dbReference type="PROSITE" id="PS50174">
    <property type="entry name" value="G_PATCH"/>
    <property type="match status" value="1"/>
</dbReference>
<reference evidence="5" key="2">
    <citation type="submission" date="2025-08" db="UniProtKB">
        <authorList>
            <consortium name="Ensembl"/>
        </authorList>
    </citation>
    <scope>IDENTIFICATION</scope>
</reference>
<dbReference type="Ensembl" id="ENSOMYT00000126658.1">
    <property type="protein sequence ID" value="ENSOMYP00000133313.1"/>
    <property type="gene ID" value="ENSOMYG00000055636.1"/>
</dbReference>
<feature type="region of interest" description="Disordered" evidence="2">
    <location>
        <begin position="1"/>
        <end position="32"/>
    </location>
</feature>
<keyword evidence="3" id="KW-0812">Transmembrane</keyword>
<sequence>MASDSDSDGDFVTFGTPLEPLEEDEPLRKPVPLHEQTVKDEKGRYQRFHGAFTGGFSAGYFNTVGTKEGWTPATFVSSRQQKAGRQNARPEDFMDEEDLGDHGIAPRQITTTADFASGRKDVIRDKARAITSLSAPIPGDTVLEDLVAPARSSMGVELLRKMGWKDGQGVGPRVKRRLCKQRADSATRAFGSASPPNGSSESQDEEDGEFLPENLTFAPKDVTPIDFTPKVDLHGLGYRGLNPLAALRGGPGAGHINLFTMDSDRTNSLFGEDRKGQRRRGGVAGQGFGVGAMEDDDEDIYHRDIMSNYDTVLGGEEPGDGLYGWTAPQQYNRTKKDHSKDAAYLGKILEGFTLASDKLETKTIFPPPNLPRDFRPVHYFRPVVDLSSVSPMVAQALQTSRGHMAQEAPSKGGRHQLDSAQRRELLGEATLQGPSSVFDLLKVEDRERLSGLRRPSSDTSSGPRQPTPGEARAAVVAAGVAAAAARASAQKALSSRFAPHAEQQQQEALSVWSGPTAQAQTGQTFKPFERTPHKQARYDLYIDQLKQGDRDALELSLDPTMTEWERGRERDEFVRAALLYKPSSSSLSCRFTRGKQDDGVEADTVEVTRDQENDVDDKQAAVKMKMFGKLTRDTFEWHPDNLLCKRFNIPDPYPGYDTHTHTLDHHGMNGTMNTKTQWLLLVSLHWALTVVVCPGLGLSDLTIVVCPGLGLSDITVVVYPGLGLSDLTVVVVYPGLGLSDLTVVVCPGLGLSDLTVVVYPGLGLSDLTVVVVYPGLGLSDLTVVFFPGQGLSDLTVVFFPGQGLSDLTIIVVVYPGLGLSDLTVVFFPGQGLSDLTVVFFPGQGLSDITVVVVYPGLGLSDLTVVFFPCQGLSVITVVVVYPGLGLSDLTVVFFPGQGLSDLTIVVVVVVYPGLGLSDLTVVFFPGLGLSDITVVVVYPGLGLSDLIVVVVYPGLGLSDLTVVFFPGQGLSDLTIVVVVYPGLGLSGLTVVVFFPGQGLSDLTVVFFPGQGLSDLTIVVVVYPGLGLSDLTVVFFPGQGLSDITVVVVYPGQGLSDITVVVVYPGLGLSDLTVVFFPGQGLWECPK</sequence>
<keyword evidence="3" id="KW-1133">Transmembrane helix</keyword>
<feature type="transmembrane region" description="Helical" evidence="3">
    <location>
        <begin position="678"/>
        <end position="704"/>
    </location>
</feature>
<name>A0A8K9XJ62_ONCMY</name>
<feature type="region of interest" description="Disordered" evidence="2">
    <location>
        <begin position="182"/>
        <end position="208"/>
    </location>
</feature>
<dbReference type="GO" id="GO:0006397">
    <property type="term" value="P:mRNA processing"/>
    <property type="evidence" value="ECO:0007669"/>
    <property type="project" value="InterPro"/>
</dbReference>
<evidence type="ECO:0000256" key="1">
    <source>
        <dbReference type="ARBA" id="ARBA00008600"/>
    </source>
</evidence>
<dbReference type="PANTHER" id="PTHR13384:SF19">
    <property type="entry name" value="G PATCH DOMAIN-CONTAINING PROTEIN 1"/>
    <property type="match status" value="1"/>
</dbReference>
<feature type="compositionally biased region" description="Polar residues" evidence="2">
    <location>
        <begin position="75"/>
        <end position="84"/>
    </location>
</feature>
<reference evidence="5" key="1">
    <citation type="submission" date="2020-07" db="EMBL/GenBank/DDBJ databases">
        <title>A long reads based de novo assembly of the rainbow trout Arlee double haploid line genome.</title>
        <authorList>
            <person name="Gao G."/>
            <person name="Palti Y."/>
        </authorList>
    </citation>
    <scope>NUCLEOTIDE SEQUENCE [LARGE SCALE GENOMIC DNA]</scope>
</reference>
<evidence type="ECO:0000256" key="3">
    <source>
        <dbReference type="SAM" id="Phobius"/>
    </source>
</evidence>
<dbReference type="Pfam" id="PF07713">
    <property type="entry name" value="DUF1604"/>
    <property type="match status" value="1"/>
</dbReference>
<evidence type="ECO:0000256" key="2">
    <source>
        <dbReference type="SAM" id="MobiDB-lite"/>
    </source>
</evidence>
<dbReference type="AlphaFoldDB" id="A0A8K9XJ62"/>
<dbReference type="Proteomes" id="UP000694395">
    <property type="component" value="Chromosome 26"/>
</dbReference>
<feature type="transmembrane region" description="Helical" evidence="3">
    <location>
        <begin position="864"/>
        <end position="884"/>
    </location>
</feature>
<feature type="region of interest" description="Disordered" evidence="2">
    <location>
        <begin position="495"/>
        <end position="525"/>
    </location>
</feature>
<evidence type="ECO:0000313" key="5">
    <source>
        <dbReference type="Ensembl" id="ENSOMYP00000133313.1"/>
    </source>
</evidence>
<feature type="transmembrane region" description="Helical" evidence="3">
    <location>
        <begin position="837"/>
        <end position="857"/>
    </location>
</feature>
<feature type="region of interest" description="Disordered" evidence="2">
    <location>
        <begin position="270"/>
        <end position="291"/>
    </location>
</feature>
<dbReference type="GO" id="GO:0003723">
    <property type="term" value="F:RNA binding"/>
    <property type="evidence" value="ECO:0007669"/>
    <property type="project" value="TreeGrafter"/>
</dbReference>
<feature type="transmembrane region" description="Helical" evidence="3">
    <location>
        <begin position="756"/>
        <end position="776"/>
    </location>
</feature>
<feature type="region of interest" description="Disordered" evidence="2">
    <location>
        <begin position="75"/>
        <end position="105"/>
    </location>
</feature>
<dbReference type="InterPro" id="IPR000467">
    <property type="entry name" value="G_patch_dom"/>
</dbReference>
<dbReference type="Pfam" id="PF01585">
    <property type="entry name" value="G-patch"/>
    <property type="match status" value="1"/>
</dbReference>